<dbReference type="Gene3D" id="3.40.30.10">
    <property type="entry name" value="Glutaredoxin"/>
    <property type="match status" value="1"/>
</dbReference>
<reference evidence="1 2" key="1">
    <citation type="submission" date="2023-10" db="EMBL/GenBank/DDBJ databases">
        <title>Bacteria for the degradation of biodegradable plastic PBAT(Polybutylene adipate terephthalate).</title>
        <authorList>
            <person name="Weon H.-Y."/>
            <person name="Yeon J."/>
        </authorList>
    </citation>
    <scope>NUCLEOTIDE SEQUENCE [LARGE SCALE GENOMIC DNA]</scope>
    <source>
        <strain evidence="1 2">SBD 7-3</strain>
    </source>
</reference>
<dbReference type="RefSeq" id="WP_316699815.1">
    <property type="nucleotide sequence ID" value="NZ_CP136336.1"/>
</dbReference>
<evidence type="ECO:0000313" key="1">
    <source>
        <dbReference type="EMBL" id="WOB07141.1"/>
    </source>
</evidence>
<name>A0ABZ0CQ71_9BURK</name>
<evidence type="ECO:0000313" key="2">
    <source>
        <dbReference type="Proteomes" id="UP001303946"/>
    </source>
</evidence>
<accession>A0ABZ0CQ71</accession>
<dbReference type="InterPro" id="IPR036249">
    <property type="entry name" value="Thioredoxin-like_sf"/>
</dbReference>
<protein>
    <submittedName>
        <fullName evidence="1">DsbA family protein</fullName>
    </submittedName>
</protein>
<dbReference type="SUPFAM" id="SSF52833">
    <property type="entry name" value="Thioredoxin-like"/>
    <property type="match status" value="1"/>
</dbReference>
<organism evidence="1 2">
    <name type="scientific">Piscinibacter gummiphilus</name>
    <dbReference type="NCBI Taxonomy" id="946333"/>
    <lineage>
        <taxon>Bacteria</taxon>
        <taxon>Pseudomonadati</taxon>
        <taxon>Pseudomonadota</taxon>
        <taxon>Betaproteobacteria</taxon>
        <taxon>Burkholderiales</taxon>
        <taxon>Sphaerotilaceae</taxon>
        <taxon>Piscinibacter</taxon>
    </lineage>
</organism>
<sequence>MAIDHLIYLYDPLCGWCYGAMPAIHGLADLGSCIVEPVPSGLFAAPGKTLDAEMARHIEQADARIAAMSGQRFSELYKRKVLANPELPFDSTAATEALTAVSQWNVRRELDALHALQRERFVAGRDISDRDVIAQALSKSLGDDAETWLKRLAHPDLPGLTNKRVARAKKVMKAVGMHGVPALVWPSEQGMRLLPGQWLFGEKTLTEQLALLA</sequence>
<dbReference type="Proteomes" id="UP001303946">
    <property type="component" value="Chromosome"/>
</dbReference>
<dbReference type="EMBL" id="CP136336">
    <property type="protein sequence ID" value="WOB07141.1"/>
    <property type="molecule type" value="Genomic_DNA"/>
</dbReference>
<keyword evidence="2" id="KW-1185">Reference proteome</keyword>
<proteinExistence type="predicted"/>
<gene>
    <name evidence="1" type="ORF">RXV79_19745</name>
</gene>